<reference evidence="1" key="1">
    <citation type="submission" date="2022-04" db="EMBL/GenBank/DDBJ databases">
        <title>Chromosome-scale genome assembly of Holotrichia oblita Faldermann.</title>
        <authorList>
            <person name="Rongchong L."/>
        </authorList>
    </citation>
    <scope>NUCLEOTIDE SEQUENCE</scope>
    <source>
        <strain evidence="1">81SQS9</strain>
    </source>
</reference>
<keyword evidence="2" id="KW-1185">Reference proteome</keyword>
<dbReference type="Proteomes" id="UP001056778">
    <property type="component" value="Chromosome 3"/>
</dbReference>
<organism evidence="1 2">
    <name type="scientific">Holotrichia oblita</name>
    <name type="common">Chafer beetle</name>
    <dbReference type="NCBI Taxonomy" id="644536"/>
    <lineage>
        <taxon>Eukaryota</taxon>
        <taxon>Metazoa</taxon>
        <taxon>Ecdysozoa</taxon>
        <taxon>Arthropoda</taxon>
        <taxon>Hexapoda</taxon>
        <taxon>Insecta</taxon>
        <taxon>Pterygota</taxon>
        <taxon>Neoptera</taxon>
        <taxon>Endopterygota</taxon>
        <taxon>Coleoptera</taxon>
        <taxon>Polyphaga</taxon>
        <taxon>Scarabaeiformia</taxon>
        <taxon>Scarabaeidae</taxon>
        <taxon>Melolonthinae</taxon>
        <taxon>Holotrichia</taxon>
    </lineage>
</organism>
<gene>
    <name evidence="1" type="ORF">MML48_3g00019398</name>
</gene>
<comment type="caution">
    <text evidence="1">The sequence shown here is derived from an EMBL/GenBank/DDBJ whole genome shotgun (WGS) entry which is preliminary data.</text>
</comment>
<name>A0ACB9TCA5_HOLOL</name>
<accession>A0ACB9TCA5</accession>
<proteinExistence type="predicted"/>
<evidence type="ECO:0000313" key="2">
    <source>
        <dbReference type="Proteomes" id="UP001056778"/>
    </source>
</evidence>
<protein>
    <submittedName>
        <fullName evidence="1">Additional sex combs like protein asxl</fullName>
    </submittedName>
</protein>
<sequence>MEIDIIPEIQQSKTDNLCNGEDSSEETNPNTSKNGVKNVNKYCYEGIDDSKHTFYNKKIIKHALRQQAKRRKKNTTIASGSPSSTVPKIIVKPLPPQPAEEISSVTSVKTPTMKEVLASIPGFNMKQRKRSNKKLSTAAQLEQTKEGCIDLETPDSILKLVQLLPSVDRQVITNLTDSVRLNASSLNNEFFARACLEWQERLAEGEFTPENQQKLKSEADKERSKLDPWKLKHFEPIWGDRSQSSTDGTVNVQSYSRPPIKTTKLRNSTLNNKQKPPPVKRIRTVGAVTRSCSNFKDELQHQELVTKTPVPDLLPIRSHKTHKPELVFTPILSKEPEVSVVGNEVDPLQINENTCMIAEDQDVDLISEISYSHLHSEENEVKLKPTPLTVVNISNTIIEEDVEVNIADKEDDVLTNKPEKRRRSLSSDRELNSPKRKTPTPPILQEILSEKNIASEPETIEEEAEEEIEDENSNINNNDQEDLQENSVISANSPVNFINDNKEDTTPFDTDSVQNEQLENESMDLLDDPQTSETSETLPELNENTSSNPHDQLCEISENIDHLSQVDDKLFKPNLLQEFNEDKIEESSQDQTQFMPDKIDYEKSENSPQFEIDDNNQSLDKTDINNDEMKEEEQPQYENTLTEIETSLNKEDTERDDSILTEQNELNGSFLPSSLILQQETIVLEKDCNAENCIENVCIEGKFEGNVESDLVLSQLESNFERVRDISDEDVAIEDRFIDAENYVLESGQIPVSISEKNDEKVEDENMHATLFTVARVNFDEFSDDCCWDVVDSSTEKLLEVPIHALDSVPAGLVGTENTTEHVEVIPMQEELEVRLEEGTFPVSNDWSYMKIDNDFVTNTVTESEIENTQAEANTPTSQQPYISFPRNQIKLELEVTLTPEIVSSDSLVTSTVSGANSAGSNSTVTPAISRTVTTIIPPTTIVCLPSVVNTSSMMNQSLNQAVQNPILPKHGMVQSSSAVPYLALSTSQPIRAVPTHSKTKNKSSTNSNRNRSNNKPPPGAVNLERSYQICQAVIQNSPNRDQLRCQLKPPPSLLAAAAANNAKKCENNRTQCGNVSSTRSTTKTFTPPLPAGGNYQMIQSNNGVKVKARAVQYQQQRQPSPPVVVRHVFTSGQGIPVTMAVLPQAQTLSPEIVENQNRMSHVGQYILVQRAGVGDPHSIPRSSSAPPTQHQVSVINTGQASQLVSVAARGRPASADVEHVSHQQPQIPPGPSTNDLIVQCPNPGTQAVTRRPRIQHAVVYGDVSVDNPNYTIVGGVGGDGVLVDHHPGAQTIVQQQPPPPPPPTHNNNQQQQPQPSNQQLQQQSQQLQLQQQKSRLVSAGATATTVVSNDSCSCSLKAMIVCKKCGAFCHDSCIGPSKLCRTCLIR</sequence>
<evidence type="ECO:0000313" key="1">
    <source>
        <dbReference type="EMBL" id="KAI4464428.1"/>
    </source>
</evidence>
<dbReference type="EMBL" id="CM043017">
    <property type="protein sequence ID" value="KAI4464428.1"/>
    <property type="molecule type" value="Genomic_DNA"/>
</dbReference>